<dbReference type="Pfam" id="PF00080">
    <property type="entry name" value="Sod_Cu"/>
    <property type="match status" value="1"/>
</dbReference>
<comment type="cofactor">
    <cofactor evidence="2">
        <name>Zn(2+)</name>
        <dbReference type="ChEBI" id="CHEBI:29105"/>
    </cofactor>
    <text evidence="2">Binds 1 zinc ion per subunit.</text>
</comment>
<evidence type="ECO:0000313" key="5">
    <source>
        <dbReference type="EMBL" id="MBB5208409.1"/>
    </source>
</evidence>
<dbReference type="AlphaFoldDB" id="A0A7W8D5Q1"/>
<gene>
    <name evidence="5" type="ORF">HNQ52_001951</name>
</gene>
<comment type="similarity">
    <text evidence="1 2">Belongs to the Cu-Zn superoxide dismutase family.</text>
</comment>
<reference evidence="5 6" key="1">
    <citation type="submission" date="2020-08" db="EMBL/GenBank/DDBJ databases">
        <title>Genomic Encyclopedia of Type Strains, Phase IV (KMG-IV): sequencing the most valuable type-strain genomes for metagenomic binning, comparative biology and taxonomic classification.</title>
        <authorList>
            <person name="Goeker M."/>
        </authorList>
    </citation>
    <scope>NUCLEOTIDE SEQUENCE [LARGE SCALE GENOMIC DNA]</scope>
    <source>
        <strain evidence="5 6">DSM 24163</strain>
    </source>
</reference>
<comment type="function">
    <text evidence="2">Destroys radicals which are normally produced within the cells and which are toxic to biological systems.</text>
</comment>
<dbReference type="SUPFAM" id="SSF49329">
    <property type="entry name" value="Cu,Zn superoxide dismutase-like"/>
    <property type="match status" value="1"/>
</dbReference>
<feature type="domain" description="Superoxide dismutase copper/zinc binding" evidence="4">
    <location>
        <begin position="93"/>
        <end position="221"/>
    </location>
</feature>
<dbReference type="RefSeq" id="WP_183960940.1">
    <property type="nucleotide sequence ID" value="NZ_JACHHP010000003.1"/>
</dbReference>
<feature type="compositionally biased region" description="Low complexity" evidence="3">
    <location>
        <begin position="46"/>
        <end position="72"/>
    </location>
</feature>
<sequence length="222" mass="21907">MRTSLFLAVALALSAAGCDRQTPAEPPAPTAAPAPAATPAAPAPGTPAATTPAATPATTPATTLAPAGTAGAMPQARVELKPTQNQTASGGLVLESDGKTPGVRLHGTIEGLTPNSTHGFHIHENGDCSAPDGSSAGGHFNPDGKSHGDPASEEHHVGDIFAVTADANGVGQVDARADRATLSDGAPTDVLGKAVIVHEKADDYKTQPTGDAGGRIACGVIQ</sequence>
<protein>
    <recommendedName>
        <fullName evidence="2">Superoxide dismutase [Cu-Zn]</fullName>
        <ecNumber evidence="2">1.15.1.1</ecNumber>
    </recommendedName>
</protein>
<comment type="cofactor">
    <cofactor evidence="2">
        <name>Cu cation</name>
        <dbReference type="ChEBI" id="CHEBI:23378"/>
    </cofactor>
    <text evidence="2">Binds 1 copper ion per subunit.</text>
</comment>
<comment type="catalytic activity">
    <reaction evidence="2">
        <text>2 superoxide + 2 H(+) = H2O2 + O2</text>
        <dbReference type="Rhea" id="RHEA:20696"/>
        <dbReference type="ChEBI" id="CHEBI:15378"/>
        <dbReference type="ChEBI" id="CHEBI:15379"/>
        <dbReference type="ChEBI" id="CHEBI:16240"/>
        <dbReference type="ChEBI" id="CHEBI:18421"/>
        <dbReference type="EC" id="1.15.1.1"/>
    </reaction>
</comment>
<keyword evidence="2" id="KW-0186">Copper</keyword>
<dbReference type="InterPro" id="IPR018152">
    <property type="entry name" value="SOD_Cu/Zn_BS"/>
</dbReference>
<dbReference type="PROSITE" id="PS51257">
    <property type="entry name" value="PROKAR_LIPOPROTEIN"/>
    <property type="match status" value="1"/>
</dbReference>
<dbReference type="InterPro" id="IPR001424">
    <property type="entry name" value="SOD_Cu_Zn_dom"/>
</dbReference>
<feature type="region of interest" description="Disordered" evidence="3">
    <location>
        <begin position="19"/>
        <end position="74"/>
    </location>
</feature>
<comment type="caution">
    <text evidence="5">The sequence shown here is derived from an EMBL/GenBank/DDBJ whole genome shotgun (WGS) entry which is preliminary data.</text>
</comment>
<evidence type="ECO:0000256" key="3">
    <source>
        <dbReference type="SAM" id="MobiDB-lite"/>
    </source>
</evidence>
<accession>A0A7W8D5Q1</accession>
<organism evidence="5 6">
    <name type="scientific">Chiayiivirga flava</name>
    <dbReference type="NCBI Taxonomy" id="659595"/>
    <lineage>
        <taxon>Bacteria</taxon>
        <taxon>Pseudomonadati</taxon>
        <taxon>Pseudomonadota</taxon>
        <taxon>Gammaproteobacteria</taxon>
        <taxon>Lysobacterales</taxon>
        <taxon>Lysobacteraceae</taxon>
        <taxon>Chiayiivirga</taxon>
    </lineage>
</organism>
<name>A0A7W8D5Q1_9GAMM</name>
<proteinExistence type="inferred from homology"/>
<dbReference type="PROSITE" id="PS00332">
    <property type="entry name" value="SOD_CU_ZN_2"/>
    <property type="match status" value="1"/>
</dbReference>
<dbReference type="EMBL" id="JACHHP010000003">
    <property type="protein sequence ID" value="MBB5208409.1"/>
    <property type="molecule type" value="Genomic_DNA"/>
</dbReference>
<dbReference type="Gene3D" id="2.60.40.200">
    <property type="entry name" value="Superoxide dismutase, copper/zinc binding domain"/>
    <property type="match status" value="1"/>
</dbReference>
<keyword evidence="6" id="KW-1185">Reference proteome</keyword>
<evidence type="ECO:0000259" key="4">
    <source>
        <dbReference type="Pfam" id="PF00080"/>
    </source>
</evidence>
<dbReference type="EC" id="1.15.1.1" evidence="2"/>
<keyword evidence="2" id="KW-0862">Zinc</keyword>
<keyword evidence="2 5" id="KW-0560">Oxidoreductase</keyword>
<dbReference type="Proteomes" id="UP000521199">
    <property type="component" value="Unassembled WGS sequence"/>
</dbReference>
<dbReference type="InterPro" id="IPR024134">
    <property type="entry name" value="SOD_Cu/Zn_/chaperone"/>
</dbReference>
<evidence type="ECO:0000313" key="6">
    <source>
        <dbReference type="Proteomes" id="UP000521199"/>
    </source>
</evidence>
<feature type="compositionally biased region" description="Basic and acidic residues" evidence="3">
    <location>
        <begin position="142"/>
        <end position="153"/>
    </location>
</feature>
<feature type="region of interest" description="Disordered" evidence="3">
    <location>
        <begin position="127"/>
        <end position="153"/>
    </location>
</feature>
<dbReference type="PANTHER" id="PTHR10003">
    <property type="entry name" value="SUPEROXIDE DISMUTASE CU-ZN -RELATED"/>
    <property type="match status" value="1"/>
</dbReference>
<dbReference type="GO" id="GO:0004784">
    <property type="term" value="F:superoxide dismutase activity"/>
    <property type="evidence" value="ECO:0007669"/>
    <property type="project" value="UniProtKB-EC"/>
</dbReference>
<evidence type="ECO:0000256" key="2">
    <source>
        <dbReference type="RuleBase" id="RU000393"/>
    </source>
</evidence>
<dbReference type="CDD" id="cd00305">
    <property type="entry name" value="Cu-Zn_Superoxide_Dismutase"/>
    <property type="match status" value="1"/>
</dbReference>
<evidence type="ECO:0000256" key="1">
    <source>
        <dbReference type="ARBA" id="ARBA00010457"/>
    </source>
</evidence>
<dbReference type="PRINTS" id="PR00068">
    <property type="entry name" value="CUZNDISMTASE"/>
</dbReference>
<keyword evidence="2" id="KW-0479">Metal-binding</keyword>
<dbReference type="PROSITE" id="PS00087">
    <property type="entry name" value="SOD_CU_ZN_1"/>
    <property type="match status" value="1"/>
</dbReference>
<dbReference type="GO" id="GO:0005507">
    <property type="term" value="F:copper ion binding"/>
    <property type="evidence" value="ECO:0007669"/>
    <property type="project" value="InterPro"/>
</dbReference>
<dbReference type="InterPro" id="IPR036423">
    <property type="entry name" value="SOD-like_Cu/Zn_dom_sf"/>
</dbReference>